<comment type="caution">
    <text evidence="2">The sequence shown here is derived from an EMBL/GenBank/DDBJ whole genome shotgun (WGS) entry which is preliminary data.</text>
</comment>
<keyword evidence="3" id="KW-1185">Reference proteome</keyword>
<protein>
    <submittedName>
        <fullName evidence="2">Uncharacterized protein</fullName>
    </submittedName>
</protein>
<dbReference type="Proteomes" id="UP000828390">
    <property type="component" value="Unassembled WGS sequence"/>
</dbReference>
<reference evidence="2" key="2">
    <citation type="submission" date="2020-11" db="EMBL/GenBank/DDBJ databases">
        <authorList>
            <person name="McCartney M.A."/>
            <person name="Auch B."/>
            <person name="Kono T."/>
            <person name="Mallez S."/>
            <person name="Becker A."/>
            <person name="Gohl D.M."/>
            <person name="Silverstein K.A.T."/>
            <person name="Koren S."/>
            <person name="Bechman K.B."/>
            <person name="Herman A."/>
            <person name="Abrahante J.E."/>
            <person name="Garbe J."/>
        </authorList>
    </citation>
    <scope>NUCLEOTIDE SEQUENCE</scope>
    <source>
        <strain evidence="2">Duluth1</strain>
        <tissue evidence="2">Whole animal</tissue>
    </source>
</reference>
<feature type="region of interest" description="Disordered" evidence="1">
    <location>
        <begin position="44"/>
        <end position="122"/>
    </location>
</feature>
<evidence type="ECO:0000313" key="3">
    <source>
        <dbReference type="Proteomes" id="UP000828390"/>
    </source>
</evidence>
<dbReference type="AlphaFoldDB" id="A0A9D4BS96"/>
<feature type="compositionally biased region" description="Low complexity" evidence="1">
    <location>
        <begin position="50"/>
        <end position="69"/>
    </location>
</feature>
<dbReference type="EMBL" id="JAIWYP010000014">
    <property type="protein sequence ID" value="KAH3706112.1"/>
    <property type="molecule type" value="Genomic_DNA"/>
</dbReference>
<name>A0A9D4BS96_DREPO</name>
<sequence>MTLWVVFLSGDQKATNNAKVRCCISTVASDYVGYRRNTNTRTAVIPGPVTSISTPAISHSSPSHSTGSIKQPGQVRPSNQSVTGSHSTPVDSLSHKSSSSSSFLTPSIHENLPPNKHVRQRRPPDQFGEWQFIQTAEYFV</sequence>
<reference evidence="2" key="1">
    <citation type="journal article" date="2019" name="bioRxiv">
        <title>The Genome of the Zebra Mussel, Dreissena polymorpha: A Resource for Invasive Species Research.</title>
        <authorList>
            <person name="McCartney M.A."/>
            <person name="Auch B."/>
            <person name="Kono T."/>
            <person name="Mallez S."/>
            <person name="Zhang Y."/>
            <person name="Obille A."/>
            <person name="Becker A."/>
            <person name="Abrahante J.E."/>
            <person name="Garbe J."/>
            <person name="Badalamenti J.P."/>
            <person name="Herman A."/>
            <person name="Mangelson H."/>
            <person name="Liachko I."/>
            <person name="Sullivan S."/>
            <person name="Sone E.D."/>
            <person name="Koren S."/>
            <person name="Silverstein K.A.T."/>
            <person name="Beckman K.B."/>
            <person name="Gohl D.M."/>
        </authorList>
    </citation>
    <scope>NUCLEOTIDE SEQUENCE</scope>
    <source>
        <strain evidence="2">Duluth1</strain>
        <tissue evidence="2">Whole animal</tissue>
    </source>
</reference>
<evidence type="ECO:0000256" key="1">
    <source>
        <dbReference type="SAM" id="MobiDB-lite"/>
    </source>
</evidence>
<gene>
    <name evidence="2" type="ORF">DPMN_065492</name>
</gene>
<proteinExistence type="predicted"/>
<evidence type="ECO:0000313" key="2">
    <source>
        <dbReference type="EMBL" id="KAH3706112.1"/>
    </source>
</evidence>
<feature type="compositionally biased region" description="Polar residues" evidence="1">
    <location>
        <begin position="76"/>
        <end position="91"/>
    </location>
</feature>
<organism evidence="2 3">
    <name type="scientific">Dreissena polymorpha</name>
    <name type="common">Zebra mussel</name>
    <name type="synonym">Mytilus polymorpha</name>
    <dbReference type="NCBI Taxonomy" id="45954"/>
    <lineage>
        <taxon>Eukaryota</taxon>
        <taxon>Metazoa</taxon>
        <taxon>Spiralia</taxon>
        <taxon>Lophotrochozoa</taxon>
        <taxon>Mollusca</taxon>
        <taxon>Bivalvia</taxon>
        <taxon>Autobranchia</taxon>
        <taxon>Heteroconchia</taxon>
        <taxon>Euheterodonta</taxon>
        <taxon>Imparidentia</taxon>
        <taxon>Neoheterodontei</taxon>
        <taxon>Myida</taxon>
        <taxon>Dreissenoidea</taxon>
        <taxon>Dreissenidae</taxon>
        <taxon>Dreissena</taxon>
    </lineage>
</organism>
<accession>A0A9D4BS96</accession>